<dbReference type="EMBL" id="UOFA01000116">
    <property type="protein sequence ID" value="VAW44425.1"/>
    <property type="molecule type" value="Genomic_DNA"/>
</dbReference>
<gene>
    <name evidence="8" type="ORF">MNBD_GAMMA02-1799</name>
</gene>
<proteinExistence type="predicted"/>
<organism evidence="8">
    <name type="scientific">hydrothermal vent metagenome</name>
    <dbReference type="NCBI Taxonomy" id="652676"/>
    <lineage>
        <taxon>unclassified sequences</taxon>
        <taxon>metagenomes</taxon>
        <taxon>ecological metagenomes</taxon>
    </lineage>
</organism>
<keyword evidence="5 8" id="KW-0012">Acyltransferase</keyword>
<dbReference type="PANTHER" id="PTHR31650">
    <property type="entry name" value="O-ACYLTRANSFERASE (WSD1-LIKE) FAMILY PROTEIN"/>
    <property type="match status" value="1"/>
</dbReference>
<dbReference type="UniPathway" id="UPA00282"/>
<evidence type="ECO:0000256" key="6">
    <source>
        <dbReference type="ARBA" id="ARBA00048109"/>
    </source>
</evidence>
<accession>A0A3B0VLK3</accession>
<evidence type="ECO:0000256" key="4">
    <source>
        <dbReference type="ARBA" id="ARBA00022679"/>
    </source>
</evidence>
<feature type="non-terminal residue" evidence="8">
    <location>
        <position position="285"/>
    </location>
</feature>
<feature type="domain" description="O-acyltransferase WSD1-like N-terminal" evidence="7">
    <location>
        <begin position="12"/>
        <end position="278"/>
    </location>
</feature>
<comment type="catalytic activity">
    <reaction evidence="6">
        <text>an acyl-CoA + a 1,2-diacyl-sn-glycerol = a triacyl-sn-glycerol + CoA</text>
        <dbReference type="Rhea" id="RHEA:10868"/>
        <dbReference type="ChEBI" id="CHEBI:17815"/>
        <dbReference type="ChEBI" id="CHEBI:57287"/>
        <dbReference type="ChEBI" id="CHEBI:58342"/>
        <dbReference type="ChEBI" id="CHEBI:64615"/>
        <dbReference type="EC" id="2.3.1.20"/>
    </reaction>
</comment>
<dbReference type="PANTHER" id="PTHR31650:SF1">
    <property type="entry name" value="WAX ESTER SYNTHASE_DIACYLGLYCEROL ACYLTRANSFERASE 4-RELATED"/>
    <property type="match status" value="1"/>
</dbReference>
<name>A0A3B0VLK3_9ZZZZ</name>
<dbReference type="GO" id="GO:0004144">
    <property type="term" value="F:diacylglycerol O-acyltransferase activity"/>
    <property type="evidence" value="ECO:0007669"/>
    <property type="project" value="UniProtKB-EC"/>
</dbReference>
<evidence type="ECO:0000256" key="3">
    <source>
        <dbReference type="ARBA" id="ARBA00013244"/>
    </source>
</evidence>
<comment type="pathway">
    <text evidence="2">Lipid metabolism.</text>
</comment>
<evidence type="ECO:0000256" key="1">
    <source>
        <dbReference type="ARBA" id="ARBA00004771"/>
    </source>
</evidence>
<dbReference type="GO" id="GO:0005886">
    <property type="term" value="C:plasma membrane"/>
    <property type="evidence" value="ECO:0007669"/>
    <property type="project" value="TreeGrafter"/>
</dbReference>
<evidence type="ECO:0000256" key="2">
    <source>
        <dbReference type="ARBA" id="ARBA00005189"/>
    </source>
</evidence>
<protein>
    <recommendedName>
        <fullName evidence="3">diacylglycerol O-acyltransferase</fullName>
        <ecNumber evidence="3">2.3.1.20</ecNumber>
    </recommendedName>
</protein>
<dbReference type="GO" id="GO:0019432">
    <property type="term" value="P:triglyceride biosynthetic process"/>
    <property type="evidence" value="ECO:0007669"/>
    <property type="project" value="UniProtKB-UniPathway"/>
</dbReference>
<reference evidence="8" key="1">
    <citation type="submission" date="2018-06" db="EMBL/GenBank/DDBJ databases">
        <authorList>
            <person name="Zhirakovskaya E."/>
        </authorList>
    </citation>
    <scope>NUCLEOTIDE SEQUENCE</scope>
</reference>
<sequence length="285" mass="32400">MLQDTDNKKEPMRKVDTAWLRMESPHNLMMITGLMFLDRMPDLAQFCEVLEKKFLKYRRFKQLAHQSASGCYWQDDSYFDMAAHVRRVALPGKCDYKELQDYVSNLASTPLDKNKPLWSYHIVENYEKGPVVVSRIHHCYADGVALIQVLLSMTSTSREKSLDFEANETSKEKHQKLGLLKQVINPAKKQFKHSLKLINDVTELGKKILHDPSLIEKTVGDSVDIAEELFNALTLSDDPETVYKSDLCTRKRVAWAPSLPLDEVKAIAKATGTTVNDVLISNLAG</sequence>
<keyword evidence="4 8" id="KW-0808">Transferase</keyword>
<dbReference type="InterPro" id="IPR004255">
    <property type="entry name" value="O-acyltransferase_WSD1_N"/>
</dbReference>
<dbReference type="SUPFAM" id="SSF52777">
    <property type="entry name" value="CoA-dependent acyltransferases"/>
    <property type="match status" value="1"/>
</dbReference>
<comment type="pathway">
    <text evidence="1">Glycerolipid metabolism; triacylglycerol biosynthesis.</text>
</comment>
<dbReference type="AlphaFoldDB" id="A0A3B0VLK3"/>
<dbReference type="InterPro" id="IPR045034">
    <property type="entry name" value="O-acyltransferase_WSD1-like"/>
</dbReference>
<evidence type="ECO:0000313" key="8">
    <source>
        <dbReference type="EMBL" id="VAW44425.1"/>
    </source>
</evidence>
<evidence type="ECO:0000256" key="5">
    <source>
        <dbReference type="ARBA" id="ARBA00023315"/>
    </source>
</evidence>
<evidence type="ECO:0000259" key="7">
    <source>
        <dbReference type="Pfam" id="PF03007"/>
    </source>
</evidence>
<dbReference type="Pfam" id="PF03007">
    <property type="entry name" value="WS_DGAT_cat"/>
    <property type="match status" value="1"/>
</dbReference>
<dbReference type="EC" id="2.3.1.20" evidence="3"/>